<keyword evidence="12 15" id="KW-0503">Monooxygenase</keyword>
<dbReference type="PRINTS" id="PR00385">
    <property type="entry name" value="P450"/>
</dbReference>
<evidence type="ECO:0000256" key="14">
    <source>
        <dbReference type="PIRSR" id="PIRSR602403-1"/>
    </source>
</evidence>
<dbReference type="EMBL" id="JAVRBK010000004">
    <property type="protein sequence ID" value="KAK5644751.1"/>
    <property type="molecule type" value="Genomic_DNA"/>
</dbReference>
<evidence type="ECO:0000256" key="7">
    <source>
        <dbReference type="ARBA" id="ARBA00022723"/>
    </source>
</evidence>
<evidence type="ECO:0000256" key="5">
    <source>
        <dbReference type="ARBA" id="ARBA00010617"/>
    </source>
</evidence>
<dbReference type="FunFam" id="1.10.630.10:FF:000042">
    <property type="entry name" value="Cytochrome P450"/>
    <property type="match status" value="1"/>
</dbReference>
<evidence type="ECO:0000256" key="10">
    <source>
        <dbReference type="ARBA" id="ARBA00023002"/>
    </source>
</evidence>
<evidence type="ECO:0000256" key="15">
    <source>
        <dbReference type="RuleBase" id="RU000461"/>
    </source>
</evidence>
<feature type="transmembrane region" description="Helical" evidence="16">
    <location>
        <begin position="6"/>
        <end position="26"/>
    </location>
</feature>
<dbReference type="Proteomes" id="UP001329430">
    <property type="component" value="Chromosome 4"/>
</dbReference>
<keyword evidence="6 14" id="KW-0349">Heme</keyword>
<dbReference type="PRINTS" id="PR00465">
    <property type="entry name" value="EP450IV"/>
</dbReference>
<keyword evidence="9" id="KW-0492">Microsome</keyword>
<dbReference type="Gene3D" id="1.10.630.10">
    <property type="entry name" value="Cytochrome P450"/>
    <property type="match status" value="1"/>
</dbReference>
<dbReference type="InterPro" id="IPR001128">
    <property type="entry name" value="Cyt_P450"/>
</dbReference>
<evidence type="ECO:0000256" key="12">
    <source>
        <dbReference type="ARBA" id="ARBA00023033"/>
    </source>
</evidence>
<dbReference type="InterPro" id="IPR036396">
    <property type="entry name" value="Cyt_P450_sf"/>
</dbReference>
<dbReference type="Pfam" id="PF00067">
    <property type="entry name" value="p450"/>
    <property type="match status" value="1"/>
</dbReference>
<name>A0AAN7ZP57_9COLE</name>
<comment type="function">
    <text evidence="2">May be involved in the metabolism of insect hormones and in the breakdown of synthetic insecticides.</text>
</comment>
<dbReference type="InterPro" id="IPR017972">
    <property type="entry name" value="Cyt_P450_CS"/>
</dbReference>
<keyword evidence="10 15" id="KW-0560">Oxidoreductase</keyword>
<evidence type="ECO:0000256" key="6">
    <source>
        <dbReference type="ARBA" id="ARBA00022617"/>
    </source>
</evidence>
<keyword evidence="18" id="KW-1185">Reference proteome</keyword>
<evidence type="ECO:0000313" key="17">
    <source>
        <dbReference type="EMBL" id="KAK5644751.1"/>
    </source>
</evidence>
<dbReference type="InterPro" id="IPR002403">
    <property type="entry name" value="Cyt_P450_E_grp-IV"/>
</dbReference>
<evidence type="ECO:0000256" key="11">
    <source>
        <dbReference type="ARBA" id="ARBA00023004"/>
    </source>
</evidence>
<proteinExistence type="inferred from homology"/>
<keyword evidence="8" id="KW-0256">Endoplasmic reticulum</keyword>
<comment type="subcellular location">
    <subcellularLocation>
        <location evidence="4">Endoplasmic reticulum membrane</location>
        <topology evidence="4">Peripheral membrane protein</topology>
    </subcellularLocation>
    <subcellularLocation>
        <location evidence="3">Microsome membrane</location>
        <topology evidence="3">Peripheral membrane protein</topology>
    </subcellularLocation>
</comment>
<comment type="similarity">
    <text evidence="5 15">Belongs to the cytochrome P450 family.</text>
</comment>
<dbReference type="GO" id="GO:0020037">
    <property type="term" value="F:heme binding"/>
    <property type="evidence" value="ECO:0007669"/>
    <property type="project" value="InterPro"/>
</dbReference>
<organism evidence="17 18">
    <name type="scientific">Pyrocoelia pectoralis</name>
    <dbReference type="NCBI Taxonomy" id="417401"/>
    <lineage>
        <taxon>Eukaryota</taxon>
        <taxon>Metazoa</taxon>
        <taxon>Ecdysozoa</taxon>
        <taxon>Arthropoda</taxon>
        <taxon>Hexapoda</taxon>
        <taxon>Insecta</taxon>
        <taxon>Pterygota</taxon>
        <taxon>Neoptera</taxon>
        <taxon>Endopterygota</taxon>
        <taxon>Coleoptera</taxon>
        <taxon>Polyphaga</taxon>
        <taxon>Elateriformia</taxon>
        <taxon>Elateroidea</taxon>
        <taxon>Lampyridae</taxon>
        <taxon>Lampyrinae</taxon>
        <taxon>Pyrocoelia</taxon>
    </lineage>
</organism>
<dbReference type="PANTHER" id="PTHR24292:SF100">
    <property type="entry name" value="CYTOCHROME P450 6A16, ISOFORM B-RELATED"/>
    <property type="match status" value="1"/>
</dbReference>
<dbReference type="GO" id="GO:0004497">
    <property type="term" value="F:monooxygenase activity"/>
    <property type="evidence" value="ECO:0007669"/>
    <property type="project" value="UniProtKB-KW"/>
</dbReference>
<gene>
    <name evidence="17" type="ORF">RI129_006051</name>
</gene>
<dbReference type="SUPFAM" id="SSF48264">
    <property type="entry name" value="Cytochrome P450"/>
    <property type="match status" value="1"/>
</dbReference>
<dbReference type="AlphaFoldDB" id="A0AAN7ZP57"/>
<keyword evidence="16" id="KW-1133">Transmembrane helix</keyword>
<keyword evidence="13 16" id="KW-0472">Membrane</keyword>
<protein>
    <recommendedName>
        <fullName evidence="19">Cytochrome P450</fullName>
    </recommendedName>
</protein>
<feature type="binding site" description="axial binding residue" evidence="14">
    <location>
        <position position="466"/>
    </location>
    <ligand>
        <name>heme</name>
        <dbReference type="ChEBI" id="CHEBI:30413"/>
    </ligand>
    <ligandPart>
        <name>Fe</name>
        <dbReference type="ChEBI" id="CHEBI:18248"/>
    </ligandPart>
</feature>
<comment type="caution">
    <text evidence="17">The sequence shown here is derived from an EMBL/GenBank/DDBJ whole genome shotgun (WGS) entry which is preliminary data.</text>
</comment>
<dbReference type="CDD" id="cd11056">
    <property type="entry name" value="CYP6-like"/>
    <property type="match status" value="1"/>
</dbReference>
<evidence type="ECO:0000256" key="3">
    <source>
        <dbReference type="ARBA" id="ARBA00004174"/>
    </source>
</evidence>
<dbReference type="PANTHER" id="PTHR24292">
    <property type="entry name" value="CYTOCHROME P450"/>
    <property type="match status" value="1"/>
</dbReference>
<reference evidence="17 18" key="1">
    <citation type="journal article" date="2024" name="Insects">
        <title>An Improved Chromosome-Level Genome Assembly of the Firefly Pyrocoelia pectoralis.</title>
        <authorList>
            <person name="Fu X."/>
            <person name="Meyer-Rochow V.B."/>
            <person name="Ballantyne L."/>
            <person name="Zhu X."/>
        </authorList>
    </citation>
    <scope>NUCLEOTIDE SEQUENCE [LARGE SCALE GENOMIC DNA]</scope>
    <source>
        <strain evidence="17">XCY_ONT2</strain>
    </source>
</reference>
<sequence length="521" mass="59332">MELYLFVYLSLVALPFMSLTFLLIFCEVSHKHWKRNGVFSLKPTLLFGNAKDIVLQKEGMGMSMKHFYDNLKRNGLSFGGYYFLMRPLLVLSDLDLIKRVLITDFSHFVDHPFYINEENDPLSANLYALQGDRWKNRRSKIGAAFTAGKLKLMFETVVATCQELIDVIDEKAGRNGAIDINDIIADLGVDIIGSCAFGLECNSFKKPNNKFKYYGLQYLHAQSMWGAFVFLLLFTFPAIFKIIKPNIHNKEMTEFFVRLVKDVAKHREENNIIRNDFMHSVLQIKNNAEISESSFGSVNSSNGTQNKEEGISITEIAAHCFAFFVAGYEPFSTATSFCLYELSLKTELQGMVRQEVKTVLQANEGKLTYGAVMDMKLLDKCVNETFRKYPSATSHIRLCTETYKVPNSNFSIAKGTTVFIPVYGVHMDPEYYPNPEVFDPERFSEENLSKRPAESYMPFGLGPRKCPAYQFGLLEIKAALVTLLQRYRFSLHPSTKVPITMNPKNAVMHPSSTIYLCAERN</sequence>
<dbReference type="GO" id="GO:0016705">
    <property type="term" value="F:oxidoreductase activity, acting on paired donors, with incorporation or reduction of molecular oxygen"/>
    <property type="evidence" value="ECO:0007669"/>
    <property type="project" value="InterPro"/>
</dbReference>
<dbReference type="PROSITE" id="PS00086">
    <property type="entry name" value="CYTOCHROME_P450"/>
    <property type="match status" value="1"/>
</dbReference>
<evidence type="ECO:0000256" key="16">
    <source>
        <dbReference type="SAM" id="Phobius"/>
    </source>
</evidence>
<dbReference type="InterPro" id="IPR050476">
    <property type="entry name" value="Insect_CytP450_Detox"/>
</dbReference>
<dbReference type="GO" id="GO:0005506">
    <property type="term" value="F:iron ion binding"/>
    <property type="evidence" value="ECO:0007669"/>
    <property type="project" value="InterPro"/>
</dbReference>
<accession>A0AAN7ZP57</accession>
<keyword evidence="7 14" id="KW-0479">Metal-binding</keyword>
<dbReference type="GO" id="GO:0005789">
    <property type="term" value="C:endoplasmic reticulum membrane"/>
    <property type="evidence" value="ECO:0007669"/>
    <property type="project" value="UniProtKB-SubCell"/>
</dbReference>
<keyword evidence="16" id="KW-0812">Transmembrane</keyword>
<evidence type="ECO:0000256" key="4">
    <source>
        <dbReference type="ARBA" id="ARBA00004406"/>
    </source>
</evidence>
<evidence type="ECO:0000256" key="8">
    <source>
        <dbReference type="ARBA" id="ARBA00022824"/>
    </source>
</evidence>
<feature type="transmembrane region" description="Helical" evidence="16">
    <location>
        <begin position="218"/>
        <end position="240"/>
    </location>
</feature>
<evidence type="ECO:0000256" key="2">
    <source>
        <dbReference type="ARBA" id="ARBA00003690"/>
    </source>
</evidence>
<keyword evidence="11 14" id="KW-0408">Iron</keyword>
<evidence type="ECO:0000256" key="9">
    <source>
        <dbReference type="ARBA" id="ARBA00022848"/>
    </source>
</evidence>
<evidence type="ECO:0000256" key="1">
    <source>
        <dbReference type="ARBA" id="ARBA00001971"/>
    </source>
</evidence>
<evidence type="ECO:0000313" key="18">
    <source>
        <dbReference type="Proteomes" id="UP001329430"/>
    </source>
</evidence>
<evidence type="ECO:0000256" key="13">
    <source>
        <dbReference type="ARBA" id="ARBA00023136"/>
    </source>
</evidence>
<evidence type="ECO:0008006" key="19">
    <source>
        <dbReference type="Google" id="ProtNLM"/>
    </source>
</evidence>
<comment type="cofactor">
    <cofactor evidence="1 14">
        <name>heme</name>
        <dbReference type="ChEBI" id="CHEBI:30413"/>
    </cofactor>
</comment>